<dbReference type="PANTHER" id="PTHR43649">
    <property type="entry name" value="ARABINOSE-BINDING PROTEIN-RELATED"/>
    <property type="match status" value="1"/>
</dbReference>
<evidence type="ECO:0000256" key="1">
    <source>
        <dbReference type="SAM" id="SignalP"/>
    </source>
</evidence>
<organism evidence="3 4">
    <name type="scientific">Paenibacillus allorhizoplanae</name>
    <dbReference type="NCBI Taxonomy" id="2905648"/>
    <lineage>
        <taxon>Bacteria</taxon>
        <taxon>Bacillati</taxon>
        <taxon>Bacillota</taxon>
        <taxon>Bacilli</taxon>
        <taxon>Bacillales</taxon>
        <taxon>Paenibacillaceae</taxon>
        <taxon>Paenibacillus</taxon>
    </lineage>
</organism>
<accession>A0ABM9C470</accession>
<keyword evidence="4" id="KW-1185">Reference proteome</keyword>
<dbReference type="EMBL" id="CAKMMW010000005">
    <property type="protein sequence ID" value="CAH1203769.1"/>
    <property type="molecule type" value="Genomic_DNA"/>
</dbReference>
<sequence>MANTKKLATLSLASLFAMGTVLTACSTKEATPSPSASSSLVPQASASATAAANTGIDTSKEVKLKTVLLGSKPKAFDEVYGEVNKLMKQKINATLDISFLDWGEYQQKYPLMFAANEDFDLVFSATWSYYAQQATKNGFMPLTEDLIKKFAPKTWAEEPKVAWEQAKINGKIYMIPQNNFEYSYHMIGIRGDLRQKYNLPELKTYDDYVNYLKVISEKEKDFKPSIGVSEFNSVELIQPNEWNFVVPQLPIVYKVTEATGKLFNYVDTPEFATFSKKMFDTQKTGAWSRDAIANKVDKTQAFKDGKLASVEWNLGTLLRTKSEMQTTHPDWKVELYDLSADKKRLSNPFINNGMSIHAGSKNYERALMAIDLLRYDPEIHDLTNYGIKGKHYEPVGKDQFKPLPASADFPPSGTDPWGWNSLNERLDSTVAEETIKFTENWKKTVTVNHPLETFTFDDTKVKNEVAAVSNVMETYGKPLFYGLVDPSDAGHGLQIFKDKLKQAGIDKIVAEMQSQADPVIAKK</sequence>
<dbReference type="SUPFAM" id="SSF53850">
    <property type="entry name" value="Periplasmic binding protein-like II"/>
    <property type="match status" value="1"/>
</dbReference>
<evidence type="ECO:0000259" key="2">
    <source>
        <dbReference type="Pfam" id="PF12010"/>
    </source>
</evidence>
<gene>
    <name evidence="3" type="ORF">PAECIP111891_02420</name>
</gene>
<reference evidence="3" key="1">
    <citation type="submission" date="2022-01" db="EMBL/GenBank/DDBJ databases">
        <authorList>
            <person name="Criscuolo A."/>
        </authorList>
    </citation>
    <scope>NUCLEOTIDE SEQUENCE</scope>
    <source>
        <strain evidence="3">CIP111891</strain>
    </source>
</reference>
<keyword evidence="1" id="KW-0732">Signal</keyword>
<protein>
    <recommendedName>
        <fullName evidence="2">DUF3502 domain-containing protein</fullName>
    </recommendedName>
</protein>
<dbReference type="Pfam" id="PF12010">
    <property type="entry name" value="DUF3502"/>
    <property type="match status" value="1"/>
</dbReference>
<dbReference type="Gene3D" id="3.40.190.10">
    <property type="entry name" value="Periplasmic binding protein-like II"/>
    <property type="match status" value="2"/>
</dbReference>
<evidence type="ECO:0000313" key="3">
    <source>
        <dbReference type="EMBL" id="CAH1203769.1"/>
    </source>
</evidence>
<name>A0ABM9C470_9BACL</name>
<dbReference type="Proteomes" id="UP000838821">
    <property type="component" value="Unassembled WGS sequence"/>
</dbReference>
<feature type="signal peptide" evidence="1">
    <location>
        <begin position="1"/>
        <end position="23"/>
    </location>
</feature>
<feature type="chain" id="PRO_5046888966" description="DUF3502 domain-containing protein" evidence="1">
    <location>
        <begin position="24"/>
        <end position="523"/>
    </location>
</feature>
<dbReference type="InterPro" id="IPR022627">
    <property type="entry name" value="DUF3502"/>
</dbReference>
<dbReference type="RefSeq" id="WP_236287336.1">
    <property type="nucleotide sequence ID" value="NZ_CAKMMW010000005.1"/>
</dbReference>
<dbReference type="PROSITE" id="PS51257">
    <property type="entry name" value="PROKAR_LIPOPROTEIN"/>
    <property type="match status" value="1"/>
</dbReference>
<comment type="caution">
    <text evidence="3">The sequence shown here is derived from an EMBL/GenBank/DDBJ whole genome shotgun (WGS) entry which is preliminary data.</text>
</comment>
<proteinExistence type="predicted"/>
<evidence type="ECO:0000313" key="4">
    <source>
        <dbReference type="Proteomes" id="UP000838821"/>
    </source>
</evidence>
<feature type="domain" description="DUF3502" evidence="2">
    <location>
        <begin position="450"/>
        <end position="517"/>
    </location>
</feature>
<dbReference type="InterPro" id="IPR050490">
    <property type="entry name" value="Bact_solute-bd_prot1"/>
</dbReference>
<dbReference type="PANTHER" id="PTHR43649:SF17">
    <property type="entry name" value="ABC TRANSPORTER SOLUTE BINDING PROTEIN-SUGAR TRANSPORT"/>
    <property type="match status" value="1"/>
</dbReference>